<dbReference type="AlphaFoldDB" id="A0A1F7VCN2"/>
<gene>
    <name evidence="6" type="ORF">A3I42_02490</name>
</gene>
<evidence type="ECO:0000256" key="1">
    <source>
        <dbReference type="ARBA" id="ARBA00001933"/>
    </source>
</evidence>
<evidence type="ECO:0000256" key="5">
    <source>
        <dbReference type="RuleBase" id="RU362118"/>
    </source>
</evidence>
<accession>A0A1F7VCN2</accession>
<organism evidence="6 7">
    <name type="scientific">Candidatus Uhrbacteria bacterium RIFCSPLOWO2_02_FULL_49_11</name>
    <dbReference type="NCBI Taxonomy" id="1802409"/>
    <lineage>
        <taxon>Bacteria</taxon>
        <taxon>Candidatus Uhriibacteriota</taxon>
    </lineage>
</organism>
<sequence length="388" mass="42490">MQFATRAIHIGQEPNLKEGGSGDVVVPIHMATTFARKEVESPPQGYEYSRTGNPTRHALELALSSLENAAYGLAFASGLAAIDSVMKLLRHGDGVIACDDLYGGTRRLFEMISKNFGVSFSYADLSMPETLSNLISRRTKMIWIETPTNPLLKLCDIRKIAACAKAQNPDALVVVDNTFASPYFQKPLSLGADISLHNSTKYLGGHSDAVGGAVITNRGEVYQQLKFIQNAAGAVPSPFDCWLTLRGIKTLALRMEKHGKNAREIAQWLERHPHVARVVYPELQSHPQYELAKKQMTGFSGIISFDLKGGLDDAKQFLSSLRIFSLAESLGGVESLIEHPARMTHASLTTALRTQLGISDALIRMSVGIEDVEDLIRDLKQALDTIKL</sequence>
<dbReference type="PANTHER" id="PTHR11808">
    <property type="entry name" value="TRANS-SULFURATION ENZYME FAMILY MEMBER"/>
    <property type="match status" value="1"/>
</dbReference>
<comment type="cofactor">
    <cofactor evidence="1 5">
        <name>pyridoxal 5'-phosphate</name>
        <dbReference type="ChEBI" id="CHEBI:597326"/>
    </cofactor>
</comment>
<dbReference type="GO" id="GO:0005737">
    <property type="term" value="C:cytoplasm"/>
    <property type="evidence" value="ECO:0007669"/>
    <property type="project" value="TreeGrafter"/>
</dbReference>
<dbReference type="GO" id="GO:0003962">
    <property type="term" value="F:cystathionine gamma-synthase activity"/>
    <property type="evidence" value="ECO:0007669"/>
    <property type="project" value="TreeGrafter"/>
</dbReference>
<dbReference type="PIRSF" id="PIRSF001434">
    <property type="entry name" value="CGS"/>
    <property type="match status" value="1"/>
</dbReference>
<evidence type="ECO:0000313" key="7">
    <source>
        <dbReference type="Proteomes" id="UP000178264"/>
    </source>
</evidence>
<dbReference type="SUPFAM" id="SSF53383">
    <property type="entry name" value="PLP-dependent transferases"/>
    <property type="match status" value="1"/>
</dbReference>
<dbReference type="GO" id="GO:0019346">
    <property type="term" value="P:transsulfuration"/>
    <property type="evidence" value="ECO:0007669"/>
    <property type="project" value="InterPro"/>
</dbReference>
<evidence type="ECO:0000256" key="3">
    <source>
        <dbReference type="ARBA" id="ARBA00022898"/>
    </source>
</evidence>
<dbReference type="GO" id="GO:0030170">
    <property type="term" value="F:pyridoxal phosphate binding"/>
    <property type="evidence" value="ECO:0007669"/>
    <property type="project" value="InterPro"/>
</dbReference>
<evidence type="ECO:0000256" key="2">
    <source>
        <dbReference type="ARBA" id="ARBA00009077"/>
    </source>
</evidence>
<dbReference type="GO" id="GO:0004123">
    <property type="term" value="F:cystathionine gamma-lyase activity"/>
    <property type="evidence" value="ECO:0007669"/>
    <property type="project" value="TreeGrafter"/>
</dbReference>
<keyword evidence="3 4" id="KW-0663">Pyridoxal phosphate</keyword>
<proteinExistence type="inferred from homology"/>
<dbReference type="Pfam" id="PF01053">
    <property type="entry name" value="Cys_Met_Meta_PP"/>
    <property type="match status" value="1"/>
</dbReference>
<dbReference type="InterPro" id="IPR015422">
    <property type="entry name" value="PyrdxlP-dep_Trfase_small"/>
</dbReference>
<dbReference type="InterPro" id="IPR054542">
    <property type="entry name" value="Cys_met_metab_PP"/>
</dbReference>
<reference evidence="6 7" key="1">
    <citation type="journal article" date="2016" name="Nat. Commun.">
        <title>Thousands of microbial genomes shed light on interconnected biogeochemical processes in an aquifer system.</title>
        <authorList>
            <person name="Anantharaman K."/>
            <person name="Brown C.T."/>
            <person name="Hug L.A."/>
            <person name="Sharon I."/>
            <person name="Castelle C.J."/>
            <person name="Probst A.J."/>
            <person name="Thomas B.C."/>
            <person name="Singh A."/>
            <person name="Wilkins M.J."/>
            <person name="Karaoz U."/>
            <person name="Brodie E.L."/>
            <person name="Williams K.H."/>
            <person name="Hubbard S.S."/>
            <person name="Banfield J.F."/>
        </authorList>
    </citation>
    <scope>NUCLEOTIDE SEQUENCE [LARGE SCALE GENOMIC DNA]</scope>
</reference>
<dbReference type="Proteomes" id="UP000178264">
    <property type="component" value="Unassembled WGS sequence"/>
</dbReference>
<dbReference type="FunFam" id="3.90.1150.10:FF:000008">
    <property type="entry name" value="Cystathionine gamma-synthase"/>
    <property type="match status" value="1"/>
</dbReference>
<protein>
    <submittedName>
        <fullName evidence="6">Cystathionine gamma-synthase</fullName>
    </submittedName>
</protein>
<dbReference type="Gene3D" id="3.90.1150.10">
    <property type="entry name" value="Aspartate Aminotransferase, domain 1"/>
    <property type="match status" value="1"/>
</dbReference>
<dbReference type="PANTHER" id="PTHR11808:SF15">
    <property type="entry name" value="CYSTATHIONINE GAMMA-LYASE"/>
    <property type="match status" value="1"/>
</dbReference>
<dbReference type="FunFam" id="3.40.640.10:FF:000009">
    <property type="entry name" value="Cystathionine gamma-synthase homolog"/>
    <property type="match status" value="1"/>
</dbReference>
<feature type="modified residue" description="N6-(pyridoxal phosphate)lysine" evidence="4">
    <location>
        <position position="201"/>
    </location>
</feature>
<comment type="similarity">
    <text evidence="2 5">Belongs to the trans-sulfuration enzymes family.</text>
</comment>
<dbReference type="CDD" id="cd00614">
    <property type="entry name" value="CGS_like"/>
    <property type="match status" value="1"/>
</dbReference>
<dbReference type="InterPro" id="IPR015421">
    <property type="entry name" value="PyrdxlP-dep_Trfase_major"/>
</dbReference>
<dbReference type="InterPro" id="IPR015424">
    <property type="entry name" value="PyrdxlP-dep_Trfase"/>
</dbReference>
<dbReference type="Gene3D" id="3.40.640.10">
    <property type="entry name" value="Type I PLP-dependent aspartate aminotransferase-like (Major domain)"/>
    <property type="match status" value="1"/>
</dbReference>
<dbReference type="PROSITE" id="PS00868">
    <property type="entry name" value="CYS_MET_METAB_PP"/>
    <property type="match status" value="1"/>
</dbReference>
<dbReference type="GO" id="GO:0019343">
    <property type="term" value="P:cysteine biosynthetic process via cystathionine"/>
    <property type="evidence" value="ECO:0007669"/>
    <property type="project" value="TreeGrafter"/>
</dbReference>
<comment type="caution">
    <text evidence="6">The sequence shown here is derived from an EMBL/GenBank/DDBJ whole genome shotgun (WGS) entry which is preliminary data.</text>
</comment>
<name>A0A1F7VCN2_9BACT</name>
<dbReference type="EMBL" id="MGER01000059">
    <property type="protein sequence ID" value="OGL87767.1"/>
    <property type="molecule type" value="Genomic_DNA"/>
</dbReference>
<evidence type="ECO:0000256" key="4">
    <source>
        <dbReference type="PIRSR" id="PIRSR001434-2"/>
    </source>
</evidence>
<dbReference type="InterPro" id="IPR000277">
    <property type="entry name" value="Cys/Met-Metab_PyrdxlP-dep_enz"/>
</dbReference>
<evidence type="ECO:0000313" key="6">
    <source>
        <dbReference type="EMBL" id="OGL87767.1"/>
    </source>
</evidence>